<keyword evidence="5" id="KW-1133">Transmembrane helix</keyword>
<evidence type="ECO:0000259" key="6">
    <source>
        <dbReference type="Pfam" id="PF14420"/>
    </source>
</evidence>
<dbReference type="AlphaFoldDB" id="A0A1L7XDL6"/>
<keyword evidence="2 3" id="KW-0040">ANK repeat</keyword>
<reference evidence="7 8" key="1">
    <citation type="submission" date="2016-03" db="EMBL/GenBank/DDBJ databases">
        <authorList>
            <person name="Ploux O."/>
        </authorList>
    </citation>
    <scope>NUCLEOTIDE SEQUENCE [LARGE SCALE GENOMIC DNA]</scope>
    <source>
        <strain evidence="7 8">UAMH 11012</strain>
    </source>
</reference>
<protein>
    <recommendedName>
        <fullName evidence="6">Clr5 domain-containing protein</fullName>
    </recommendedName>
</protein>
<feature type="transmembrane region" description="Helical" evidence="5">
    <location>
        <begin position="1039"/>
        <end position="1060"/>
    </location>
</feature>
<evidence type="ECO:0000313" key="7">
    <source>
        <dbReference type="EMBL" id="CZR63139.1"/>
    </source>
</evidence>
<name>A0A1L7XDL6_9HELO</name>
<feature type="repeat" description="ANK" evidence="3">
    <location>
        <begin position="499"/>
        <end position="527"/>
    </location>
</feature>
<dbReference type="EMBL" id="FJOG01000022">
    <property type="protein sequence ID" value="CZR63139.1"/>
    <property type="molecule type" value="Genomic_DNA"/>
</dbReference>
<dbReference type="Proteomes" id="UP000184330">
    <property type="component" value="Unassembled WGS sequence"/>
</dbReference>
<dbReference type="Pfam" id="PF14420">
    <property type="entry name" value="Clr5"/>
    <property type="match status" value="1"/>
</dbReference>
<evidence type="ECO:0000256" key="3">
    <source>
        <dbReference type="PROSITE-ProRule" id="PRU00023"/>
    </source>
</evidence>
<evidence type="ECO:0000256" key="5">
    <source>
        <dbReference type="SAM" id="Phobius"/>
    </source>
</evidence>
<feature type="repeat" description="ANK" evidence="3">
    <location>
        <begin position="531"/>
        <end position="563"/>
    </location>
</feature>
<dbReference type="InterPro" id="IPR002110">
    <property type="entry name" value="Ankyrin_rpt"/>
</dbReference>
<dbReference type="InterPro" id="IPR036770">
    <property type="entry name" value="Ankyrin_rpt-contain_sf"/>
</dbReference>
<dbReference type="PROSITE" id="PS50297">
    <property type="entry name" value="ANK_REP_REGION"/>
    <property type="match status" value="6"/>
</dbReference>
<dbReference type="PROSITE" id="PS50088">
    <property type="entry name" value="ANK_REPEAT"/>
    <property type="match status" value="7"/>
</dbReference>
<keyword evidence="5" id="KW-0812">Transmembrane</keyword>
<evidence type="ECO:0000256" key="1">
    <source>
        <dbReference type="ARBA" id="ARBA00022737"/>
    </source>
</evidence>
<dbReference type="SUPFAM" id="SSF48403">
    <property type="entry name" value="Ankyrin repeat"/>
    <property type="match status" value="1"/>
</dbReference>
<dbReference type="PANTHER" id="PTHR24171">
    <property type="entry name" value="ANKYRIN REPEAT DOMAIN-CONTAINING PROTEIN 39-RELATED"/>
    <property type="match status" value="1"/>
</dbReference>
<evidence type="ECO:0000313" key="8">
    <source>
        <dbReference type="Proteomes" id="UP000184330"/>
    </source>
</evidence>
<feature type="repeat" description="ANK" evidence="3">
    <location>
        <begin position="467"/>
        <end position="495"/>
    </location>
</feature>
<dbReference type="PANTHER" id="PTHR24171:SF10">
    <property type="entry name" value="ANKYRIN REPEAT DOMAIN-CONTAINING PROTEIN 29-LIKE"/>
    <property type="match status" value="1"/>
</dbReference>
<keyword evidence="5" id="KW-0472">Membrane</keyword>
<proteinExistence type="predicted"/>
<dbReference type="Pfam" id="PF12796">
    <property type="entry name" value="Ank_2"/>
    <property type="match status" value="3"/>
</dbReference>
<keyword evidence="1" id="KW-0677">Repeat</keyword>
<evidence type="ECO:0000256" key="4">
    <source>
        <dbReference type="SAM" id="MobiDB-lite"/>
    </source>
</evidence>
<accession>A0A1L7XDL6</accession>
<organism evidence="7 8">
    <name type="scientific">Phialocephala subalpina</name>
    <dbReference type="NCBI Taxonomy" id="576137"/>
    <lineage>
        <taxon>Eukaryota</taxon>
        <taxon>Fungi</taxon>
        <taxon>Dikarya</taxon>
        <taxon>Ascomycota</taxon>
        <taxon>Pezizomycotina</taxon>
        <taxon>Leotiomycetes</taxon>
        <taxon>Helotiales</taxon>
        <taxon>Mollisiaceae</taxon>
        <taxon>Phialocephala</taxon>
        <taxon>Phialocephala fortinii species complex</taxon>
    </lineage>
</organism>
<dbReference type="Pfam" id="PF13637">
    <property type="entry name" value="Ank_4"/>
    <property type="match status" value="1"/>
</dbReference>
<sequence>MSLFSPVTIFPSSASAIEPTQAGPPCFGEDSVRRHRRYSEAEWQTKRLLIKQLYMDSKKPLKQVMAIMSQKHNFHATPESRKMYVTHLAAWDFVKNYTEARVSKLLHQKRERDAVNKVSKFGGEGKRVDFQGIEKYWARKKKGVETFIAADEEGAVRTDVEVSTYSPPPRDRHPPPQPLTHGDYEHNCPYRQWTKKFRLIEKFPNGSSYEGDSFGFHSYIAVDEERPCTQHCFCRQHEVSKAFTFVVHKSSAGIDTTIFSDDLYSKLIELLDLEGLQTGAAVRQRTINGLSLLKHYHTLKSHLSTLDSELPHNPTTDSLFLEMELLVDGLLADGEVFKSFGYEDLYEHEFLDFKLWKKFQQDKLRTDISALEEGFWAIDGDLEELSMPLARQNSLDLQSMEAESGVDAADDFGELSASLAHPEPNSLWSIDGSGYLDTPLVKAAKAGHVTAVQLLLDRGAAVYGRDYHDSPLVEAAQGGHIAVVQLLLDQGAAVDGRWGWETPLGKAAEAGHIAVVQLLLDRGAAVDGCWGWETPLGKAAEAGHIAVVQLLLDWGAAINGPGYSWINGREKRGIPLIKAAKAGHVAVVQLLLNRGAAGGCGYGDTSVVEAAKAGHVAVVQLLLDRGAAIDGPSYGCKPLIEAAKAGHVAVVQLLLDRGAAVDARGSIYWDTPLVEAAKAGHVAVVQLLQTRAESGLVPAAAKGQIFELQLLLERGADINAITPCGTALSAAARADHDPTVRWLLRKGADVHAAAIILRGFDDTEFTVARLLEKASRVRNIECSRNTRRSSCHNSEKVQNLRYLHRKFVAQHILMIKATQRSSTELQEPNQRFPSYREAWSAGIRTLRSLCSGESPRNLGDTIAFLCLAKAISDTLQRTGTCDQSEQFFQDLGRWQLLFESKADRDSYRVAIHSMWGEGVMLDENLSSQSQVDSDVLIHFQELASTLVSQASESLDFDALNDTGLGSSQRRWQLRNGMIPSSTDSSDIVPDLHPSLGSGTQSQEIVHPRAPDPDPAVCSTRKTLRQELKADVSSASIEPMAILLIAGTIFAIVVVFLHWLWNISASCTSSSTLSAGINTLQERYRILETYMDVKEYHIVVQANSLSWGKEMVQLDDYFDYASYYA</sequence>
<dbReference type="Pfam" id="PF00023">
    <property type="entry name" value="Ank"/>
    <property type="match status" value="1"/>
</dbReference>
<feature type="domain" description="Clr5" evidence="6">
    <location>
        <begin position="40"/>
        <end position="95"/>
    </location>
</feature>
<dbReference type="SMART" id="SM00248">
    <property type="entry name" value="ANK"/>
    <property type="match status" value="9"/>
</dbReference>
<evidence type="ECO:0000256" key="2">
    <source>
        <dbReference type="ARBA" id="ARBA00023043"/>
    </source>
</evidence>
<dbReference type="Gene3D" id="1.25.40.20">
    <property type="entry name" value="Ankyrin repeat-containing domain"/>
    <property type="match status" value="4"/>
</dbReference>
<gene>
    <name evidence="7" type="ORF">PAC_13036</name>
</gene>
<feature type="repeat" description="ANK" evidence="3">
    <location>
        <begin position="435"/>
        <end position="467"/>
    </location>
</feature>
<feature type="repeat" description="ANK" evidence="3">
    <location>
        <begin position="634"/>
        <end position="666"/>
    </location>
</feature>
<dbReference type="InterPro" id="IPR025676">
    <property type="entry name" value="Clr5_dom"/>
</dbReference>
<keyword evidence="8" id="KW-1185">Reference proteome</keyword>
<dbReference type="STRING" id="576137.A0A1L7XDL6"/>
<feature type="repeat" description="ANK" evidence="3">
    <location>
        <begin position="602"/>
        <end position="634"/>
    </location>
</feature>
<feature type="region of interest" description="Disordered" evidence="4">
    <location>
        <begin position="158"/>
        <end position="185"/>
    </location>
</feature>
<dbReference type="OrthoDB" id="3557889at2759"/>
<feature type="repeat" description="ANK" evidence="3">
    <location>
        <begin position="691"/>
        <end position="723"/>
    </location>
</feature>